<evidence type="ECO:0000313" key="2">
    <source>
        <dbReference type="Proteomes" id="UP000187209"/>
    </source>
</evidence>
<dbReference type="AlphaFoldDB" id="A0A1R2BML1"/>
<keyword evidence="2" id="KW-1185">Reference proteome</keyword>
<proteinExistence type="predicted"/>
<gene>
    <name evidence="1" type="ORF">SteCoe_22307</name>
</gene>
<protein>
    <submittedName>
        <fullName evidence="1">Uncharacterized protein</fullName>
    </submittedName>
</protein>
<sequence length="235" mass="27970">MSSTWDDYKRARLLPHEERHTIYSPFFHMMSFKKFEKTVLPIISDNPKDQGLKIYEDKRLPYEIRLPFQECKQKLEKEFSILSFISIWMISKITMNIYVSKKSLGRINLFDKRVLGLSLPLWIFATPYVIEGMKYLPLVDVDDLLFADRKNKTLGTYRKKLIETYPELVRMKYLKDKELQAFDDVKIFIETIKETKKDEENTDSGELLDEELTESEIEYLKQNQGIGEEKLDKEN</sequence>
<organism evidence="1 2">
    <name type="scientific">Stentor coeruleus</name>
    <dbReference type="NCBI Taxonomy" id="5963"/>
    <lineage>
        <taxon>Eukaryota</taxon>
        <taxon>Sar</taxon>
        <taxon>Alveolata</taxon>
        <taxon>Ciliophora</taxon>
        <taxon>Postciliodesmatophora</taxon>
        <taxon>Heterotrichea</taxon>
        <taxon>Heterotrichida</taxon>
        <taxon>Stentoridae</taxon>
        <taxon>Stentor</taxon>
    </lineage>
</organism>
<dbReference type="EMBL" id="MPUH01000545">
    <property type="protein sequence ID" value="OMJ77986.1"/>
    <property type="molecule type" value="Genomic_DNA"/>
</dbReference>
<comment type="caution">
    <text evidence="1">The sequence shown here is derived from an EMBL/GenBank/DDBJ whole genome shotgun (WGS) entry which is preliminary data.</text>
</comment>
<reference evidence="1 2" key="1">
    <citation type="submission" date="2016-11" db="EMBL/GenBank/DDBJ databases">
        <title>The macronuclear genome of Stentor coeruleus: a giant cell with tiny introns.</title>
        <authorList>
            <person name="Slabodnick M."/>
            <person name="Ruby J.G."/>
            <person name="Reiff S.B."/>
            <person name="Swart E.C."/>
            <person name="Gosai S."/>
            <person name="Prabakaran S."/>
            <person name="Witkowska E."/>
            <person name="Larue G.E."/>
            <person name="Fisher S."/>
            <person name="Freeman R.M."/>
            <person name="Gunawardena J."/>
            <person name="Chu W."/>
            <person name="Stover N.A."/>
            <person name="Gregory B.D."/>
            <person name="Nowacki M."/>
            <person name="Derisi J."/>
            <person name="Roy S.W."/>
            <person name="Marshall W.F."/>
            <person name="Sood P."/>
        </authorList>
    </citation>
    <scope>NUCLEOTIDE SEQUENCE [LARGE SCALE GENOMIC DNA]</scope>
    <source>
        <strain evidence="1">WM001</strain>
    </source>
</reference>
<name>A0A1R2BML1_9CILI</name>
<evidence type="ECO:0000313" key="1">
    <source>
        <dbReference type="EMBL" id="OMJ77986.1"/>
    </source>
</evidence>
<accession>A0A1R2BML1</accession>
<dbReference type="Proteomes" id="UP000187209">
    <property type="component" value="Unassembled WGS sequence"/>
</dbReference>